<keyword evidence="2" id="KW-0808">Transferase</keyword>
<dbReference type="WBParaSite" id="GPUH_0002299401-mRNA-1">
    <property type="protein sequence ID" value="GPUH_0002299401-mRNA-1"/>
    <property type="gene ID" value="GPUH_0002299401"/>
</dbReference>
<reference evidence="7" key="1">
    <citation type="submission" date="2016-06" db="UniProtKB">
        <authorList>
            <consortium name="WormBaseParasite"/>
        </authorList>
    </citation>
    <scope>IDENTIFICATION</scope>
</reference>
<dbReference type="EMBL" id="UYRT01096430">
    <property type="protein sequence ID" value="VDN40791.1"/>
    <property type="molecule type" value="Genomic_DNA"/>
</dbReference>
<sequence length="160" mass="18915">MQMSKPRLLIRHSRKFSTAIHQKLTGDDYQYVHKSDMPTYYFQKSLRRLPIPKLPDTCRKFLASAEAVLSKEKLNSLKALVNDFATHEGPELQRELVLHDQRNLQTSFISEPWFDVYLSDRAPCPVNYNPFMVYAPDPQKEYNDQVKFYVFPVLRCVKHY</sequence>
<keyword evidence="3" id="KW-0012">Acyltransferase</keyword>
<evidence type="ECO:0000259" key="4">
    <source>
        <dbReference type="Pfam" id="PF00755"/>
    </source>
</evidence>
<name>A0A183EPS5_9BILA</name>
<gene>
    <name evidence="5" type="ORF">GPUH_LOCUS22966</name>
</gene>
<dbReference type="GO" id="GO:0005739">
    <property type="term" value="C:mitochondrion"/>
    <property type="evidence" value="ECO:0007669"/>
    <property type="project" value="TreeGrafter"/>
</dbReference>
<organism evidence="7">
    <name type="scientific">Gongylonema pulchrum</name>
    <dbReference type="NCBI Taxonomy" id="637853"/>
    <lineage>
        <taxon>Eukaryota</taxon>
        <taxon>Metazoa</taxon>
        <taxon>Ecdysozoa</taxon>
        <taxon>Nematoda</taxon>
        <taxon>Chromadorea</taxon>
        <taxon>Rhabditida</taxon>
        <taxon>Spirurina</taxon>
        <taxon>Spiruromorpha</taxon>
        <taxon>Spiruroidea</taxon>
        <taxon>Gongylonematidae</taxon>
        <taxon>Gongylonema</taxon>
    </lineage>
</organism>
<accession>A0A183EPS5</accession>
<dbReference type="InterPro" id="IPR000542">
    <property type="entry name" value="Carn_acyl_trans"/>
</dbReference>
<proteinExistence type="inferred from homology"/>
<dbReference type="PANTHER" id="PTHR22589:SF16">
    <property type="entry name" value="CARNITINE O-PALMITOYLTRANSFERASE 2, MITOCHONDRIAL"/>
    <property type="match status" value="1"/>
</dbReference>
<dbReference type="PANTHER" id="PTHR22589">
    <property type="entry name" value="CARNITINE O-ACYLTRANSFERASE"/>
    <property type="match status" value="1"/>
</dbReference>
<reference evidence="5 6" key="2">
    <citation type="submission" date="2018-11" db="EMBL/GenBank/DDBJ databases">
        <authorList>
            <consortium name="Pathogen Informatics"/>
        </authorList>
    </citation>
    <scope>NUCLEOTIDE SEQUENCE [LARGE SCALE GENOMIC DNA]</scope>
</reference>
<dbReference type="InterPro" id="IPR039551">
    <property type="entry name" value="Cho/carn_acyl_trans"/>
</dbReference>
<protein>
    <submittedName>
        <fullName evidence="7">Carn_acyltransf domain-containing protein</fullName>
    </submittedName>
</protein>
<dbReference type="Proteomes" id="UP000271098">
    <property type="component" value="Unassembled WGS sequence"/>
</dbReference>
<dbReference type="Pfam" id="PF00755">
    <property type="entry name" value="Carn_acyltransf"/>
    <property type="match status" value="1"/>
</dbReference>
<dbReference type="InterPro" id="IPR042231">
    <property type="entry name" value="Cho/carn_acyl_trans_2"/>
</dbReference>
<evidence type="ECO:0000313" key="6">
    <source>
        <dbReference type="Proteomes" id="UP000271098"/>
    </source>
</evidence>
<evidence type="ECO:0000313" key="5">
    <source>
        <dbReference type="EMBL" id="VDN40791.1"/>
    </source>
</evidence>
<dbReference type="GO" id="GO:0006635">
    <property type="term" value="P:fatty acid beta-oxidation"/>
    <property type="evidence" value="ECO:0007669"/>
    <property type="project" value="TreeGrafter"/>
</dbReference>
<dbReference type="InterPro" id="IPR023213">
    <property type="entry name" value="CAT-like_dom_sf"/>
</dbReference>
<keyword evidence="6" id="KW-1185">Reference proteome</keyword>
<dbReference type="Gene3D" id="3.30.559.10">
    <property type="entry name" value="Chloramphenicol acetyltransferase-like domain"/>
    <property type="match status" value="1"/>
</dbReference>
<evidence type="ECO:0000256" key="2">
    <source>
        <dbReference type="ARBA" id="ARBA00022679"/>
    </source>
</evidence>
<evidence type="ECO:0000313" key="7">
    <source>
        <dbReference type="WBParaSite" id="GPUH_0002299401-mRNA-1"/>
    </source>
</evidence>
<dbReference type="SUPFAM" id="SSF52777">
    <property type="entry name" value="CoA-dependent acyltransferases"/>
    <property type="match status" value="1"/>
</dbReference>
<dbReference type="AlphaFoldDB" id="A0A183EPS5"/>
<evidence type="ECO:0000256" key="3">
    <source>
        <dbReference type="ARBA" id="ARBA00023315"/>
    </source>
</evidence>
<evidence type="ECO:0000256" key="1">
    <source>
        <dbReference type="ARBA" id="ARBA00005232"/>
    </source>
</evidence>
<dbReference type="GO" id="GO:0004095">
    <property type="term" value="F:carnitine O-palmitoyltransferase activity"/>
    <property type="evidence" value="ECO:0007669"/>
    <property type="project" value="TreeGrafter"/>
</dbReference>
<dbReference type="Gene3D" id="3.30.559.70">
    <property type="entry name" value="Choline/Carnitine o-acyltransferase, domain 2"/>
    <property type="match status" value="1"/>
</dbReference>
<comment type="similarity">
    <text evidence="1">Belongs to the carnitine/choline acetyltransferase family.</text>
</comment>
<dbReference type="OrthoDB" id="240216at2759"/>
<feature type="domain" description="Choline/carnitine acyltransferase" evidence="4">
    <location>
        <begin position="49"/>
        <end position="147"/>
    </location>
</feature>
<dbReference type="FunFam" id="1.10.275.20:FF:000001">
    <property type="entry name" value="carnitine O-palmitoyltransferase 2, mitochondrial"/>
    <property type="match status" value="1"/>
</dbReference>